<reference evidence="2 3" key="1">
    <citation type="journal article" date="2009" name="Int. J. Syst. Evol. Microbiol.">
        <title>Transfer of Teichococcus ludipueritiae and Muricoccus roseus to the genus Roseomonas, as Roseomonas ludipueritiae comb. nov. and Roseomonas rosea comb. nov., respectively, and emended description of the genus Roseomonas.</title>
        <authorList>
            <person name="Sanchez-Porro C."/>
            <person name="Gallego V."/>
            <person name="Busse H.J."/>
            <person name="Kampfer P."/>
            <person name="Ventosa A."/>
        </authorList>
    </citation>
    <scope>NUCLEOTIDE SEQUENCE [LARGE SCALE GENOMIC DNA]</scope>
    <source>
        <strain evidence="2 3">DSM 14915</strain>
    </source>
</reference>
<proteinExistence type="predicted"/>
<feature type="domain" description="MnmE helical" evidence="1">
    <location>
        <begin position="1"/>
        <end position="83"/>
    </location>
</feature>
<name>A0ABR7RBK7_9PROT</name>
<evidence type="ECO:0000259" key="1">
    <source>
        <dbReference type="Pfam" id="PF12631"/>
    </source>
</evidence>
<dbReference type="Gene3D" id="3.40.50.300">
    <property type="entry name" value="P-loop containing nucleotide triphosphate hydrolases"/>
    <property type="match status" value="1"/>
</dbReference>
<dbReference type="InterPro" id="IPR027368">
    <property type="entry name" value="MnmE_dom2"/>
</dbReference>
<dbReference type="Pfam" id="PF12631">
    <property type="entry name" value="MnmE_helical"/>
    <property type="match status" value="1"/>
</dbReference>
<protein>
    <submittedName>
        <fullName evidence="2">tRNA uridine-5-carboxymethylaminomethyl(34) synthesis GTPase MnmE</fullName>
    </submittedName>
</protein>
<feature type="non-terminal residue" evidence="2">
    <location>
        <position position="1"/>
    </location>
</feature>
<evidence type="ECO:0000313" key="3">
    <source>
        <dbReference type="Proteomes" id="UP000603940"/>
    </source>
</evidence>
<sequence length="86" mass="8853">DALREALAAAASARAGLSAEAGLTRPRHRAALTEAATWLDEAVAAPLPELASEALRASVRALGRLTGRVGVEDVLDVVFGDFCIGK</sequence>
<dbReference type="InterPro" id="IPR025867">
    <property type="entry name" value="MnmE_helical"/>
</dbReference>
<dbReference type="Proteomes" id="UP000603940">
    <property type="component" value="Unassembled WGS sequence"/>
</dbReference>
<gene>
    <name evidence="2" type="ORF">IBL25_20000</name>
</gene>
<dbReference type="Gene3D" id="1.20.120.430">
    <property type="entry name" value="tRNA modification GTPase MnmE domain 2"/>
    <property type="match status" value="1"/>
</dbReference>
<comment type="caution">
    <text evidence="2">The sequence shown here is derived from an EMBL/GenBank/DDBJ whole genome shotgun (WGS) entry which is preliminary data.</text>
</comment>
<dbReference type="SUPFAM" id="SSF116878">
    <property type="entry name" value="TrmE connector domain"/>
    <property type="match status" value="1"/>
</dbReference>
<evidence type="ECO:0000313" key="2">
    <source>
        <dbReference type="EMBL" id="MBC9179227.1"/>
    </source>
</evidence>
<organism evidence="2 3">
    <name type="scientific">Pseudoroseomonas ludipueritiae</name>
    <dbReference type="NCBI Taxonomy" id="198093"/>
    <lineage>
        <taxon>Bacteria</taxon>
        <taxon>Pseudomonadati</taxon>
        <taxon>Pseudomonadota</taxon>
        <taxon>Alphaproteobacteria</taxon>
        <taxon>Acetobacterales</taxon>
        <taxon>Acetobacteraceae</taxon>
        <taxon>Pseudoroseomonas</taxon>
    </lineage>
</organism>
<keyword evidence="3" id="KW-1185">Reference proteome</keyword>
<dbReference type="EMBL" id="JACTUZ010000128">
    <property type="protein sequence ID" value="MBC9179227.1"/>
    <property type="molecule type" value="Genomic_DNA"/>
</dbReference>
<accession>A0ABR7RBK7</accession>
<dbReference type="InterPro" id="IPR027417">
    <property type="entry name" value="P-loop_NTPase"/>
</dbReference>